<dbReference type="GO" id="GO:0005524">
    <property type="term" value="F:ATP binding"/>
    <property type="evidence" value="ECO:0007669"/>
    <property type="project" value="UniProtKB-KW"/>
</dbReference>
<proteinExistence type="predicted"/>
<dbReference type="KEGG" id="rtg:NCTC13098_02486"/>
<dbReference type="Proteomes" id="UP000274346">
    <property type="component" value="Chromosome"/>
</dbReference>
<dbReference type="EMBL" id="LR131271">
    <property type="protein sequence ID" value="VDR26147.1"/>
    <property type="molecule type" value="Genomic_DNA"/>
</dbReference>
<sequence length="57" mass="5930">MLAMVCDIMAGLMNPEYNPTFGTLDSALGVVLIDEVEAHLHPSLENADNEGIASGAA</sequence>
<dbReference type="AlphaFoldDB" id="A0A3P8JS16"/>
<keyword evidence="1" id="KW-0547">Nucleotide-binding</keyword>
<accession>A0A3P8JS16</accession>
<keyword evidence="1" id="KW-0067">ATP-binding</keyword>
<organism evidence="1 2">
    <name type="scientific">Raoultella terrigena</name>
    <name type="common">Klebsiella terrigena</name>
    <dbReference type="NCBI Taxonomy" id="577"/>
    <lineage>
        <taxon>Bacteria</taxon>
        <taxon>Pseudomonadati</taxon>
        <taxon>Pseudomonadota</taxon>
        <taxon>Gammaproteobacteria</taxon>
        <taxon>Enterobacterales</taxon>
        <taxon>Enterobacteriaceae</taxon>
        <taxon>Klebsiella/Raoultella group</taxon>
        <taxon>Raoultella</taxon>
    </lineage>
</organism>
<name>A0A3P8JS16_RAOTE</name>
<evidence type="ECO:0000313" key="2">
    <source>
        <dbReference type="Proteomes" id="UP000274346"/>
    </source>
</evidence>
<evidence type="ECO:0000313" key="1">
    <source>
        <dbReference type="EMBL" id="VDR26147.1"/>
    </source>
</evidence>
<gene>
    <name evidence="1" type="ORF">NCTC13098_02486</name>
</gene>
<protein>
    <submittedName>
        <fullName evidence="1">Predicted ATP-binding protein involved in virulence</fullName>
    </submittedName>
</protein>
<reference evidence="1 2" key="1">
    <citation type="submission" date="2018-12" db="EMBL/GenBank/DDBJ databases">
        <authorList>
            <consortium name="Pathogen Informatics"/>
        </authorList>
    </citation>
    <scope>NUCLEOTIDE SEQUENCE [LARGE SCALE GENOMIC DNA]</scope>
    <source>
        <strain evidence="1 2">NCTC13098</strain>
    </source>
</reference>